<dbReference type="CDD" id="cd01127">
    <property type="entry name" value="TrwB_TraG_TraD_VirD4"/>
    <property type="match status" value="1"/>
</dbReference>
<dbReference type="SUPFAM" id="SSF52540">
    <property type="entry name" value="P-loop containing nucleoside triphosphate hydrolases"/>
    <property type="match status" value="1"/>
</dbReference>
<dbReference type="InterPro" id="IPR027417">
    <property type="entry name" value="P-loop_NTPase"/>
</dbReference>
<sequence length="786" mass="90639">MFSLKRQKSIVKKKTRIPKTTQQTIPYSLSFEDGILQHGTNRYSKSFQFKDINYQVGKQEDQEEIFAKYCEFLNFFDNTIDLQITIVNKNFNKEDFEEKLLIKPKADHLEPHRLEYNSMLKKQIVGGKNEIKKEKFITVSIEASTIQEARNTFLRMENEFQSMFKRMGSSVTGLELNQRLELLHDIYRMGQEGDFRYDPIEHKRKGLITKDLISPDAFTFKRDYMIIGDKYAKAIYIKDLPTFINDKLLSEITDFGFNIMLTMNIKSVDSYKALRIVKKQITGMEANKIEYQKRSLKNGYLEAFIPHELRHSLDEAKELLDDLINKNQKMFLVNIILIHFADNLETLNKDGKEIAAIANKFLCQLGTLHYQMEDALNSCLPYGLNLIKASRTLTTESTAIFIPFTNQELFQEGGMYYGVNAVSRNIIMFNRLSLKNPNGFILGTPGSGKSFAAKREMMNVLLNTDDDVIIIDPEREYTRLVSNFNGEVIHISAGSKNYINPLDMSMDYADEDDPLLLKSDFILSLCEVILGGKYGLSPREKSIIDRCLKITYKEYLKTFDPKDIPTLVDFYVELMDQKEDEAHQIATALELYVEGNLSVFSNKTNININNRFVCFDIKDLGKQLKTMGMLIVLDQVWNRVTINRNRGKRTWIYLDEIYLLFANEYSANFLFELYKRARKWGGVPTGITQNVEDLLKSELARRMLSNSDFLMMLNQAPSDRNELAELLNISDTQISYVTNSDCGQGLLFVGNAIIPFKDSFPKKTNLYRCMTTKVDEVAEVDKGGLV</sequence>
<dbReference type="PANTHER" id="PTHR30121:SF6">
    <property type="entry name" value="SLR6007 PROTEIN"/>
    <property type="match status" value="1"/>
</dbReference>
<dbReference type="Pfam" id="PF19044">
    <property type="entry name" value="P-loop_TraG"/>
    <property type="match status" value="1"/>
</dbReference>
<dbReference type="RefSeq" id="WP_244717315.1">
    <property type="nucleotide sequence ID" value="NZ_JALIRP010000001.1"/>
</dbReference>
<keyword evidence="2" id="KW-0067">ATP-binding</keyword>
<evidence type="ECO:0000313" key="3">
    <source>
        <dbReference type="Proteomes" id="UP001139347"/>
    </source>
</evidence>
<protein>
    <submittedName>
        <fullName evidence="2">ATP-binding protein</fullName>
    </submittedName>
</protein>
<keyword evidence="3" id="KW-1185">Reference proteome</keyword>
<dbReference type="InterPro" id="IPR051162">
    <property type="entry name" value="T4SS_component"/>
</dbReference>
<dbReference type="PANTHER" id="PTHR30121">
    <property type="entry name" value="UNCHARACTERIZED PROTEIN YJGR-RELATED"/>
    <property type="match status" value="1"/>
</dbReference>
<dbReference type="GO" id="GO:0005524">
    <property type="term" value="F:ATP binding"/>
    <property type="evidence" value="ECO:0007669"/>
    <property type="project" value="UniProtKB-KW"/>
</dbReference>
<reference evidence="2" key="1">
    <citation type="submission" date="2022-04" db="EMBL/GenBank/DDBJ databases">
        <title>Paenibacillus mangrovi sp. nov., a novel endophytic bacterium isolated from bark of Kandelia candel.</title>
        <authorList>
            <person name="Tuo L."/>
        </authorList>
    </citation>
    <scope>NUCLEOTIDE SEQUENCE</scope>
    <source>
        <strain evidence="2">KQZ6P-2</strain>
    </source>
</reference>
<organism evidence="2 3">
    <name type="scientific">Paenibacillus mangrovi</name>
    <dbReference type="NCBI Taxonomy" id="2931978"/>
    <lineage>
        <taxon>Bacteria</taxon>
        <taxon>Bacillati</taxon>
        <taxon>Bacillota</taxon>
        <taxon>Bacilli</taxon>
        <taxon>Bacillales</taxon>
        <taxon>Paenibacillaceae</taxon>
        <taxon>Paenibacillus</taxon>
    </lineage>
</organism>
<dbReference type="Proteomes" id="UP001139347">
    <property type="component" value="Unassembled WGS sequence"/>
</dbReference>
<gene>
    <name evidence="2" type="ORF">MUG84_00130</name>
</gene>
<comment type="caution">
    <text evidence="2">The sequence shown here is derived from an EMBL/GenBank/DDBJ whole genome shotgun (WGS) entry which is preliminary data.</text>
</comment>
<keyword evidence="2" id="KW-0547">Nucleotide-binding</keyword>
<dbReference type="NCBIfam" id="NF045971">
    <property type="entry name" value="conju_CD1110"/>
    <property type="match status" value="1"/>
</dbReference>
<dbReference type="InterPro" id="IPR043964">
    <property type="entry name" value="P-loop_TraG"/>
</dbReference>
<name>A0A9X1WIT1_9BACL</name>
<dbReference type="EMBL" id="JALIRP010000001">
    <property type="protein sequence ID" value="MCJ8010147.1"/>
    <property type="molecule type" value="Genomic_DNA"/>
</dbReference>
<evidence type="ECO:0000259" key="1">
    <source>
        <dbReference type="Pfam" id="PF19044"/>
    </source>
</evidence>
<accession>A0A9X1WIT1</accession>
<evidence type="ECO:0000313" key="2">
    <source>
        <dbReference type="EMBL" id="MCJ8010147.1"/>
    </source>
</evidence>
<feature type="domain" description="TraG P-loop" evidence="1">
    <location>
        <begin position="433"/>
        <end position="736"/>
    </location>
</feature>
<dbReference type="Gene3D" id="1.10.8.730">
    <property type="match status" value="1"/>
</dbReference>
<dbReference type="Gene3D" id="3.40.50.300">
    <property type="entry name" value="P-loop containing nucleotide triphosphate hydrolases"/>
    <property type="match status" value="1"/>
</dbReference>
<dbReference type="AlphaFoldDB" id="A0A9X1WIT1"/>
<proteinExistence type="predicted"/>